<feature type="transmembrane region" description="Helical" evidence="9">
    <location>
        <begin position="20"/>
        <end position="41"/>
    </location>
</feature>
<comment type="caution">
    <text evidence="11">The sequence shown here is derived from an EMBL/GenBank/DDBJ whole genome shotgun (WGS) entry which is preliminary data.</text>
</comment>
<accession>A0A1E3BEF7</accession>
<keyword evidence="12" id="KW-1185">Reference proteome</keyword>
<keyword evidence="2" id="KW-0328">Glycosyltransferase</keyword>
<protein>
    <recommendedName>
        <fullName evidence="10">Fringe-like glycosyltransferase domain-containing protein</fullName>
    </recommendedName>
</protein>
<dbReference type="STRING" id="573508.A0A1E3BEF7"/>
<evidence type="ECO:0000256" key="4">
    <source>
        <dbReference type="ARBA" id="ARBA00022692"/>
    </source>
</evidence>
<dbReference type="OrthoDB" id="414175at2759"/>
<keyword evidence="6 9" id="KW-1133">Transmembrane helix</keyword>
<name>A0A1E3BEF7_ASPCR</name>
<evidence type="ECO:0000313" key="11">
    <source>
        <dbReference type="EMBL" id="ODM19350.1"/>
    </source>
</evidence>
<evidence type="ECO:0000256" key="2">
    <source>
        <dbReference type="ARBA" id="ARBA00022676"/>
    </source>
</evidence>
<evidence type="ECO:0000256" key="9">
    <source>
        <dbReference type="SAM" id="Phobius"/>
    </source>
</evidence>
<comment type="subcellular location">
    <subcellularLocation>
        <location evidence="8">Endomembrane system</location>
        <topology evidence="8">Single-pass membrane protein</topology>
    </subcellularLocation>
    <subcellularLocation>
        <location evidence="1">Membrane</location>
        <topology evidence="1">Single-pass type II membrane protein</topology>
    </subcellularLocation>
</comment>
<dbReference type="Pfam" id="PF02434">
    <property type="entry name" value="Fringe"/>
    <property type="match status" value="1"/>
</dbReference>
<evidence type="ECO:0000256" key="6">
    <source>
        <dbReference type="ARBA" id="ARBA00022989"/>
    </source>
</evidence>
<gene>
    <name evidence="11" type="ORF">SI65_05968</name>
</gene>
<evidence type="ECO:0000256" key="3">
    <source>
        <dbReference type="ARBA" id="ARBA00022679"/>
    </source>
</evidence>
<dbReference type="InterPro" id="IPR003378">
    <property type="entry name" value="Fringe-like_glycosylTrfase"/>
</dbReference>
<keyword evidence="7 9" id="KW-0472">Membrane</keyword>
<dbReference type="Gene3D" id="3.90.550.50">
    <property type="match status" value="1"/>
</dbReference>
<dbReference type="AlphaFoldDB" id="A0A1E3BEF7"/>
<dbReference type="Proteomes" id="UP000094569">
    <property type="component" value="Unassembled WGS sequence"/>
</dbReference>
<dbReference type="PANTHER" id="PTHR10811">
    <property type="entry name" value="FRINGE-RELATED"/>
    <property type="match status" value="1"/>
</dbReference>
<keyword evidence="3" id="KW-0808">Transferase</keyword>
<dbReference type="GO" id="GO:0016757">
    <property type="term" value="F:glycosyltransferase activity"/>
    <property type="evidence" value="ECO:0007669"/>
    <property type="project" value="UniProtKB-KW"/>
</dbReference>
<organism evidence="11 12">
    <name type="scientific">Aspergillus cristatus</name>
    <name type="common">Chinese Fuzhuan brick tea-fermentation fungus</name>
    <name type="synonym">Eurotium cristatum</name>
    <dbReference type="NCBI Taxonomy" id="573508"/>
    <lineage>
        <taxon>Eukaryota</taxon>
        <taxon>Fungi</taxon>
        <taxon>Dikarya</taxon>
        <taxon>Ascomycota</taxon>
        <taxon>Pezizomycotina</taxon>
        <taxon>Eurotiomycetes</taxon>
        <taxon>Eurotiomycetidae</taxon>
        <taxon>Eurotiales</taxon>
        <taxon>Aspergillaceae</taxon>
        <taxon>Aspergillus</taxon>
        <taxon>Aspergillus subgen. Aspergillus</taxon>
    </lineage>
</organism>
<evidence type="ECO:0000313" key="12">
    <source>
        <dbReference type="Proteomes" id="UP000094569"/>
    </source>
</evidence>
<evidence type="ECO:0000259" key="10">
    <source>
        <dbReference type="Pfam" id="PF02434"/>
    </source>
</evidence>
<keyword evidence="5" id="KW-0735">Signal-anchor</keyword>
<feature type="domain" description="Fringe-like glycosyltransferase" evidence="10">
    <location>
        <begin position="199"/>
        <end position="331"/>
    </location>
</feature>
<evidence type="ECO:0000256" key="7">
    <source>
        <dbReference type="ARBA" id="ARBA00023136"/>
    </source>
</evidence>
<dbReference type="GO" id="GO:0016020">
    <property type="term" value="C:membrane"/>
    <property type="evidence" value="ECO:0007669"/>
    <property type="project" value="UniProtKB-SubCell"/>
</dbReference>
<evidence type="ECO:0000256" key="8">
    <source>
        <dbReference type="ARBA" id="ARBA00037847"/>
    </source>
</evidence>
<dbReference type="EMBL" id="JXNT01000005">
    <property type="protein sequence ID" value="ODM19350.1"/>
    <property type="molecule type" value="Genomic_DNA"/>
</dbReference>
<dbReference type="GO" id="GO:0012505">
    <property type="term" value="C:endomembrane system"/>
    <property type="evidence" value="ECO:0007669"/>
    <property type="project" value="UniProtKB-SubCell"/>
</dbReference>
<reference evidence="11 12" key="1">
    <citation type="journal article" date="2016" name="BMC Genomics">
        <title>Comparative genomic and transcriptomic analyses of the Fuzhuan brick tea-fermentation fungus Aspergillus cristatus.</title>
        <authorList>
            <person name="Ge Y."/>
            <person name="Wang Y."/>
            <person name="Liu Y."/>
            <person name="Tan Y."/>
            <person name="Ren X."/>
            <person name="Zhang X."/>
            <person name="Hyde K.D."/>
            <person name="Liu Y."/>
            <person name="Liu Z."/>
        </authorList>
    </citation>
    <scope>NUCLEOTIDE SEQUENCE [LARGE SCALE GENOMIC DNA]</scope>
    <source>
        <strain evidence="11 12">GZAAS20.1005</strain>
    </source>
</reference>
<proteinExistence type="predicted"/>
<dbReference type="VEuPathDB" id="FungiDB:SI65_05968"/>
<evidence type="ECO:0000256" key="1">
    <source>
        <dbReference type="ARBA" id="ARBA00004606"/>
    </source>
</evidence>
<sequence length="483" mass="54716">MLLKPGERSSVGGSWAGKRLIRFGVAFLLVGAFTLFLWPPFPPSHIQAQTPSANISIASGIHCELDLGVLERLHVNKLGSYLRREVNAVTLAANQEVPMKQRLDTPLMDRKLLDPNEQLTEEQSQADCSMPHPLTVQVPLPPKTVDASHIDFGVATRADRLNDSLDQFAHWAGYTRTRIFALVEPDKRVPEVQAKADSLGINLYITESDEEYQSRYFSLVRHLASHVRAQTRWSVVIDDDTFFMSMSALVQALEKHDHTQMIYLGGISESIPQVGAFGVMAFGGAGVFLSRPLAVELSKPEIFEQCQNMEFTGDRRISLCIYQYTPAKLTIDHRLRQLDMMGDVTGFFETGRELPLSVHHWKSWFHADMPKVATISELCGDTCLLRQWWFADGWLLTNGFSVVKYSTDVDPFDKTMELTWESHNGAVHESYLHELGPLRPKDWDKISYLLEDAVVEDDQVRQFYIHRGGKDGDEILELVWRNA</sequence>
<evidence type="ECO:0000256" key="5">
    <source>
        <dbReference type="ARBA" id="ARBA00022968"/>
    </source>
</evidence>
<keyword evidence="4 9" id="KW-0812">Transmembrane</keyword>